<name>A0ABY9TW67_9GAMM</name>
<keyword evidence="4" id="KW-1185">Reference proteome</keyword>
<dbReference type="Proteomes" id="UP001258994">
    <property type="component" value="Chromosome"/>
</dbReference>
<dbReference type="RefSeq" id="WP_348391670.1">
    <property type="nucleotide sequence ID" value="NZ_CP134145.1"/>
</dbReference>
<keyword evidence="3" id="KW-0808">Transferase</keyword>
<dbReference type="Gene3D" id="3.40.630.30">
    <property type="match status" value="1"/>
</dbReference>
<sequence length="358" mass="40986">MIKITQLTLQNYSAWDDYVKCHPNSTPYHLAAYSLTTSQAYSLTSVNLIAKQNNDVVGILPICILKSLTLRKGFYSLPYCDAGACLANNNEIAQLLISKGKELLKLHNIKLWEYRDCANIDEIDILKKDFIQTGKVRMILPLPASCEGLFNNFSAKLRNQIRKAKKNELSVTINSPPCIQEFYYVYCRNMKALGSPPHSLTWFETLKENYKTDINVVVIKRHKKPIAAGIQLFSGNNCSIPWAASLRKYNHLNANMLLYWSLLELAIDSQCTNFDFGRSTFGENTYRFKKQWGALPLALNWQTWDSEVIIDSEITNTQYFKTIKATSMVRVTLAKLWTLLPLFITILLGNRIRKYLSL</sequence>
<evidence type="ECO:0000313" key="3">
    <source>
        <dbReference type="EMBL" id="WNC72553.1"/>
    </source>
</evidence>
<dbReference type="PANTHER" id="PTHR36174:SF1">
    <property type="entry name" value="LIPID II:GLYCINE GLYCYLTRANSFERASE"/>
    <property type="match status" value="1"/>
</dbReference>
<dbReference type="EMBL" id="CP134145">
    <property type="protein sequence ID" value="WNC72553.1"/>
    <property type="molecule type" value="Genomic_DNA"/>
</dbReference>
<evidence type="ECO:0000313" key="4">
    <source>
        <dbReference type="Proteomes" id="UP001258994"/>
    </source>
</evidence>
<dbReference type="GO" id="GO:0016746">
    <property type="term" value="F:acyltransferase activity"/>
    <property type="evidence" value="ECO:0007669"/>
    <property type="project" value="UniProtKB-KW"/>
</dbReference>
<dbReference type="Pfam" id="PF13480">
    <property type="entry name" value="Acetyltransf_6"/>
    <property type="match status" value="1"/>
</dbReference>
<keyword evidence="1" id="KW-1133">Transmembrane helix</keyword>
<proteinExistence type="predicted"/>
<accession>A0ABY9TW67</accession>
<dbReference type="InterPro" id="IPR038740">
    <property type="entry name" value="BioF2-like_GNAT_dom"/>
</dbReference>
<dbReference type="SUPFAM" id="SSF55729">
    <property type="entry name" value="Acyl-CoA N-acyltransferases (Nat)"/>
    <property type="match status" value="1"/>
</dbReference>
<evidence type="ECO:0000256" key="1">
    <source>
        <dbReference type="SAM" id="Phobius"/>
    </source>
</evidence>
<feature type="transmembrane region" description="Helical" evidence="1">
    <location>
        <begin position="328"/>
        <end position="348"/>
    </location>
</feature>
<organism evidence="3 4">
    <name type="scientific">Thalassotalea psychrophila</name>
    <dbReference type="NCBI Taxonomy" id="3065647"/>
    <lineage>
        <taxon>Bacteria</taxon>
        <taxon>Pseudomonadati</taxon>
        <taxon>Pseudomonadota</taxon>
        <taxon>Gammaproteobacteria</taxon>
        <taxon>Alteromonadales</taxon>
        <taxon>Colwelliaceae</taxon>
        <taxon>Thalassotalea</taxon>
    </lineage>
</organism>
<evidence type="ECO:0000259" key="2">
    <source>
        <dbReference type="Pfam" id="PF13480"/>
    </source>
</evidence>
<dbReference type="InterPro" id="IPR016181">
    <property type="entry name" value="Acyl_CoA_acyltransferase"/>
</dbReference>
<keyword evidence="1" id="KW-0472">Membrane</keyword>
<gene>
    <name evidence="3" type="ORF">RGQ13_00845</name>
</gene>
<dbReference type="EC" id="2.3.1.-" evidence="3"/>
<feature type="domain" description="BioF2-like acetyltransferase" evidence="2">
    <location>
        <begin position="153"/>
        <end position="289"/>
    </location>
</feature>
<dbReference type="InterPro" id="IPR050644">
    <property type="entry name" value="PG_Glycine_Bridge_Synth"/>
</dbReference>
<keyword evidence="1" id="KW-0812">Transmembrane</keyword>
<reference evidence="4" key="1">
    <citation type="submission" date="2023-09" db="EMBL/GenBank/DDBJ databases">
        <authorList>
            <person name="Li S."/>
            <person name="Li X."/>
            <person name="Zhang C."/>
            <person name="Zhao Z."/>
        </authorList>
    </citation>
    <scope>NUCLEOTIDE SEQUENCE [LARGE SCALE GENOMIC DNA]</scope>
    <source>
        <strain evidence="4">SQ149</strain>
    </source>
</reference>
<protein>
    <submittedName>
        <fullName evidence="3">GNAT family N-acetyltransferase</fullName>
        <ecNumber evidence="3">2.3.1.-</ecNumber>
    </submittedName>
</protein>
<keyword evidence="3" id="KW-0012">Acyltransferase</keyword>
<dbReference type="PANTHER" id="PTHR36174">
    <property type="entry name" value="LIPID II:GLYCINE GLYCYLTRANSFERASE"/>
    <property type="match status" value="1"/>
</dbReference>